<dbReference type="Gene3D" id="2.30.30.40">
    <property type="entry name" value="SH3 Domains"/>
    <property type="match status" value="1"/>
</dbReference>
<evidence type="ECO:0008006" key="8">
    <source>
        <dbReference type="Google" id="ProtNLM"/>
    </source>
</evidence>
<evidence type="ECO:0000256" key="2">
    <source>
        <dbReference type="PROSITE-ProRule" id="PRU00192"/>
    </source>
</evidence>
<dbReference type="InterPro" id="IPR027267">
    <property type="entry name" value="AH/BAR_dom_sf"/>
</dbReference>
<keyword evidence="7" id="KW-1185">Reference proteome</keyword>
<evidence type="ECO:0000259" key="4">
    <source>
        <dbReference type="PROSITE" id="PS50002"/>
    </source>
</evidence>
<feature type="region of interest" description="Disordered" evidence="3">
    <location>
        <begin position="1444"/>
        <end position="1483"/>
    </location>
</feature>
<dbReference type="PROSITE" id="PS50002">
    <property type="entry name" value="SH3"/>
    <property type="match status" value="1"/>
</dbReference>
<dbReference type="Pfam" id="PF00621">
    <property type="entry name" value="RhoGEF"/>
    <property type="match status" value="1"/>
</dbReference>
<dbReference type="GO" id="GO:0005737">
    <property type="term" value="C:cytoplasm"/>
    <property type="evidence" value="ECO:0007669"/>
    <property type="project" value="TreeGrafter"/>
</dbReference>
<organism evidence="6 7">
    <name type="scientific">Tieghemiomyces parasiticus</name>
    <dbReference type="NCBI Taxonomy" id="78921"/>
    <lineage>
        <taxon>Eukaryota</taxon>
        <taxon>Fungi</taxon>
        <taxon>Fungi incertae sedis</taxon>
        <taxon>Zoopagomycota</taxon>
        <taxon>Kickxellomycotina</taxon>
        <taxon>Dimargaritomycetes</taxon>
        <taxon>Dimargaritales</taxon>
        <taxon>Dimargaritaceae</taxon>
        <taxon>Tieghemiomyces</taxon>
    </lineage>
</organism>
<feature type="domain" description="SH3" evidence="4">
    <location>
        <begin position="1560"/>
        <end position="1628"/>
    </location>
</feature>
<evidence type="ECO:0000259" key="5">
    <source>
        <dbReference type="PROSITE" id="PS50010"/>
    </source>
</evidence>
<dbReference type="Proteomes" id="UP001150569">
    <property type="component" value="Unassembled WGS sequence"/>
</dbReference>
<dbReference type="SUPFAM" id="SSF48065">
    <property type="entry name" value="DBL homology domain (DH-domain)"/>
    <property type="match status" value="2"/>
</dbReference>
<protein>
    <recommendedName>
        <fullName evidence="8">DH domain-containing protein</fullName>
    </recommendedName>
</protein>
<feature type="compositionally biased region" description="Low complexity" evidence="3">
    <location>
        <begin position="128"/>
        <end position="139"/>
    </location>
</feature>
<feature type="compositionally biased region" description="Low complexity" evidence="3">
    <location>
        <begin position="31"/>
        <end position="51"/>
    </location>
</feature>
<dbReference type="SUPFAM" id="SSF50044">
    <property type="entry name" value="SH3-domain"/>
    <property type="match status" value="1"/>
</dbReference>
<dbReference type="SMART" id="SM00325">
    <property type="entry name" value="RhoGEF"/>
    <property type="match status" value="1"/>
</dbReference>
<dbReference type="PROSITE" id="PS50010">
    <property type="entry name" value="DH_2"/>
    <property type="match status" value="1"/>
</dbReference>
<dbReference type="InterPro" id="IPR035899">
    <property type="entry name" value="DBL_dom_sf"/>
</dbReference>
<feature type="compositionally biased region" description="Polar residues" evidence="3">
    <location>
        <begin position="657"/>
        <end position="679"/>
    </location>
</feature>
<dbReference type="SUPFAM" id="SSF103657">
    <property type="entry name" value="BAR/IMD domain-like"/>
    <property type="match status" value="1"/>
</dbReference>
<feature type="region of interest" description="Disordered" evidence="3">
    <location>
        <begin position="952"/>
        <end position="1024"/>
    </location>
</feature>
<dbReference type="InterPro" id="IPR001452">
    <property type="entry name" value="SH3_domain"/>
</dbReference>
<feature type="compositionally biased region" description="Low complexity" evidence="3">
    <location>
        <begin position="149"/>
        <end position="161"/>
    </location>
</feature>
<feature type="compositionally biased region" description="Pro residues" evidence="3">
    <location>
        <begin position="166"/>
        <end position="176"/>
    </location>
</feature>
<dbReference type="GO" id="GO:0005085">
    <property type="term" value="F:guanyl-nucleotide exchange factor activity"/>
    <property type="evidence" value="ECO:0007669"/>
    <property type="project" value="InterPro"/>
</dbReference>
<feature type="region of interest" description="Disordered" evidence="3">
    <location>
        <begin position="647"/>
        <end position="779"/>
    </location>
</feature>
<feature type="region of interest" description="Disordered" evidence="3">
    <location>
        <begin position="1037"/>
        <end position="1079"/>
    </location>
</feature>
<dbReference type="InterPro" id="IPR036028">
    <property type="entry name" value="SH3-like_dom_sf"/>
</dbReference>
<feature type="domain" description="DH" evidence="5">
    <location>
        <begin position="576"/>
        <end position="916"/>
    </location>
</feature>
<comment type="caution">
    <text evidence="6">The sequence shown here is derived from an EMBL/GenBank/DDBJ whole genome shotgun (WGS) entry which is preliminary data.</text>
</comment>
<feature type="compositionally biased region" description="Pro residues" evidence="3">
    <location>
        <begin position="284"/>
        <end position="298"/>
    </location>
</feature>
<gene>
    <name evidence="6" type="ORF">IWQ60_010183</name>
</gene>
<feature type="compositionally biased region" description="Pro residues" evidence="3">
    <location>
        <begin position="190"/>
        <end position="206"/>
    </location>
</feature>
<feature type="compositionally biased region" description="Low complexity" evidence="3">
    <location>
        <begin position="1049"/>
        <end position="1069"/>
    </location>
</feature>
<feature type="compositionally biased region" description="Pro residues" evidence="3">
    <location>
        <begin position="262"/>
        <end position="273"/>
    </location>
</feature>
<dbReference type="Gene3D" id="1.20.1270.60">
    <property type="entry name" value="Arfaptin homology (AH) domain/BAR domain"/>
    <property type="match status" value="1"/>
</dbReference>
<evidence type="ECO:0000256" key="1">
    <source>
        <dbReference type="ARBA" id="ARBA00022443"/>
    </source>
</evidence>
<dbReference type="PANTHER" id="PTHR22834:SF20">
    <property type="entry name" value="SH3 DOMAIN-CONTAINING PROTEIN"/>
    <property type="match status" value="1"/>
</dbReference>
<sequence length="1628" mass="173345">MPRLVPHGLLRSHPSTVAAAESKPRSPDEAPPSTRRAALLRRLLPAPRSKPSIPPSPPAKTAPRAKQRTPTRPAPTMQGSVAKPPVKPPSGKGLSVAERIALLNATPGPALGRKKQPVALPSTPRPPARAATPTARTTPVKPPVPSPRPAVRVAVAPATKTNPSPDKTPPGRPKTPVPKTRSPVADPASPSAPVPCSPLLPPPPTAGPVRSLAHLRATGPSEEDPTPPSLIPRPPTPHSPRRLSPTGPPTRIPRRPGSSLPRSPPVSPPPRRPATPGLMDPPRRPPPVPTAALPPVPQLPRLGPIPRIQRTTPPPPPLQPISPLDHTAAQSPGTEVGKPPRASEYVDPPRSPPAPDQPRAATEPAPALPMSSGSVVVTSPASPPASRLPRKGTIRRSRSHAALGEASRSAADPLPPLPTLRPRKASLSENLDAVLSRSAGAYAGTIAGTARVIYPDENQLARSGTRITSPIVITRHIPLPPRRQPSVRRVVAPPPPTYRYGEDETCASLARYLATRPARRMPDKPLPPVPTVPGADPATWLPALPALRPLSILAGTIPSLEEAEVGRTTANPRCAKRRHVEGELAETEASYLTDLYVLWGVFRAPCASRPDLFPPKVLRTLFGNLEAVVTSTTYLAVLLRLAQAADGAPGEEGSRDSAGSDTTAVPTENGTPTSAPMSQRNVSNPLPPVRPPRSALRPRPSVGSALGFASSTSLASSTTPSVASAPVLSDESRQPRWSRASNPTDQRASVSSVSTCSEATVRLSASPATSVRLESEPAPGPFPAPATVHALLSQHLAASTQPPNVADVFCAMARQIREVYARYCTNFDTAMACLAQLQQESGPRQFLEVQQRQLAGKTHAWDLASLLIKPVQRVLKYPLLFQQLAKLTATADPAAHAAFASAHRKAEALADHLNLAKRRIALVHRILDGHGALVSVNLGASDRLAVAALAKRSAPRRPSVRDSPARLIHTRSSANLRSPTTPQSTSRPPSPPGEPRRLSHSRSHATLARRGQSTAGAGGSEAGLKELSTSLRAGLVRTLGRGRTSRGELATASPSSSTTATPAAAATPPSLSPRRRSSAGQEAYTALIARFDHQLAAAHTFRRHSEAWLYAVARWSARWVQLAHSCHDFLGPEPGPHTVLFRAEALVRHAALAETVVVRDAAKAVATEVWPALQCLVGLFHNPALVIRRHTERYIDHVRFATLRQQGDTPLPTERNLAEAAAEYEMLGVQLSAELPVFLRHAADLFTAVTNRFLAVQTAFYARCARDLRTRFFDGDVVLDRIAPDYRLALTVPTHPHRFSYVGPARDDEGWDDRLAASAADLTRIDTLNMVPIRPSLSASTTREPSATVALSLSEKLERIHDNIKWCVDKSRHRVSQASTVASTLTPEAPMPSLLHLPPDEYAAVAHPARVKNRPGLSRESSLSRRRAVLIDFLQDAGVTENASTLFLPTPEGEVPGDPFRTPDGSWSEAGSPHPSPPASPHRALPSFFDSLASLDSAATDLTPRTLSRQNSGPAPGVLSSVPRLPDVLLNRSDSWGLVGSLRSTPLTPADPFAGAEVRPADFVCFALSAYTAQAPYELNFAAGVPLVVRRVATLPTPEGPPAYWYHGELGPGGPRGWFPAEYALRNA</sequence>
<evidence type="ECO:0000313" key="6">
    <source>
        <dbReference type="EMBL" id="KAJ1911339.1"/>
    </source>
</evidence>
<feature type="compositionally biased region" description="Basic residues" evidence="3">
    <location>
        <begin position="388"/>
        <end position="399"/>
    </location>
</feature>
<dbReference type="EMBL" id="JANBPT010000942">
    <property type="protein sequence ID" value="KAJ1911339.1"/>
    <property type="molecule type" value="Genomic_DNA"/>
</dbReference>
<feature type="compositionally biased region" description="Polar residues" evidence="3">
    <location>
        <begin position="739"/>
        <end position="758"/>
    </location>
</feature>
<name>A0A9W7ZRJ1_9FUNG</name>
<dbReference type="Gene3D" id="1.20.900.10">
    <property type="entry name" value="Dbl homology (DH) domain"/>
    <property type="match status" value="2"/>
</dbReference>
<proteinExistence type="predicted"/>
<feature type="compositionally biased region" description="Pro residues" evidence="3">
    <location>
        <begin position="226"/>
        <end position="238"/>
    </location>
</feature>
<accession>A0A9W7ZRJ1</accession>
<dbReference type="OrthoDB" id="10256089at2759"/>
<keyword evidence="1 2" id="KW-0728">SH3 domain</keyword>
<evidence type="ECO:0000313" key="7">
    <source>
        <dbReference type="Proteomes" id="UP001150569"/>
    </source>
</evidence>
<dbReference type="PANTHER" id="PTHR22834">
    <property type="entry name" value="NUCLEAR FUSION PROTEIN FUS2"/>
    <property type="match status" value="1"/>
</dbReference>
<dbReference type="InterPro" id="IPR051492">
    <property type="entry name" value="Dynamin-Rho_GEF"/>
</dbReference>
<feature type="region of interest" description="Disordered" evidence="3">
    <location>
        <begin position="1"/>
        <end position="422"/>
    </location>
</feature>
<dbReference type="InterPro" id="IPR000219">
    <property type="entry name" value="DH_dom"/>
</dbReference>
<evidence type="ECO:0000256" key="3">
    <source>
        <dbReference type="SAM" id="MobiDB-lite"/>
    </source>
</evidence>
<reference evidence="6" key="1">
    <citation type="submission" date="2022-07" db="EMBL/GenBank/DDBJ databases">
        <title>Phylogenomic reconstructions and comparative analyses of Kickxellomycotina fungi.</title>
        <authorList>
            <person name="Reynolds N.K."/>
            <person name="Stajich J.E."/>
            <person name="Barry K."/>
            <person name="Grigoriev I.V."/>
            <person name="Crous P."/>
            <person name="Smith M.E."/>
        </authorList>
    </citation>
    <scope>NUCLEOTIDE SEQUENCE</scope>
    <source>
        <strain evidence="6">RSA 861</strain>
    </source>
</reference>
<feature type="compositionally biased region" description="Low complexity" evidence="3">
    <location>
        <begin position="692"/>
        <end position="727"/>
    </location>
</feature>
<feature type="compositionally biased region" description="Low complexity" evidence="3">
    <location>
        <begin position="977"/>
        <end position="987"/>
    </location>
</feature>